<feature type="domain" description="HTH marR-type" evidence="1">
    <location>
        <begin position="22"/>
        <end position="158"/>
    </location>
</feature>
<dbReference type="Pfam" id="PF01047">
    <property type="entry name" value="MarR"/>
    <property type="match status" value="1"/>
</dbReference>
<dbReference type="PROSITE" id="PS50995">
    <property type="entry name" value="HTH_MARR_2"/>
    <property type="match status" value="1"/>
</dbReference>
<dbReference type="SMART" id="SM00347">
    <property type="entry name" value="HTH_MARR"/>
    <property type="match status" value="1"/>
</dbReference>
<dbReference type="AlphaFoldDB" id="A0A1A8ZCC7"/>
<proteinExistence type="predicted"/>
<dbReference type="OrthoDB" id="5243957at2"/>
<dbReference type="GO" id="GO:0006950">
    <property type="term" value="P:response to stress"/>
    <property type="evidence" value="ECO:0007669"/>
    <property type="project" value="TreeGrafter"/>
</dbReference>
<accession>A0A1A8ZCC7</accession>
<dbReference type="RefSeq" id="WP_091660195.1">
    <property type="nucleotide sequence ID" value="NZ_LT594323.1"/>
</dbReference>
<dbReference type="Proteomes" id="UP000199385">
    <property type="component" value="Chromosome I"/>
</dbReference>
<dbReference type="InterPro" id="IPR039422">
    <property type="entry name" value="MarR/SlyA-like"/>
</dbReference>
<organism evidence="2 3">
    <name type="scientific">Micromonospora auratinigra</name>
    <dbReference type="NCBI Taxonomy" id="261654"/>
    <lineage>
        <taxon>Bacteria</taxon>
        <taxon>Bacillati</taxon>
        <taxon>Actinomycetota</taxon>
        <taxon>Actinomycetes</taxon>
        <taxon>Micromonosporales</taxon>
        <taxon>Micromonosporaceae</taxon>
        <taxon>Micromonospora</taxon>
    </lineage>
</organism>
<evidence type="ECO:0000313" key="2">
    <source>
        <dbReference type="EMBL" id="SBT41489.1"/>
    </source>
</evidence>
<dbReference type="STRING" id="261654.GA0070611_1647"/>
<reference evidence="3" key="1">
    <citation type="submission" date="2016-06" db="EMBL/GenBank/DDBJ databases">
        <authorList>
            <person name="Varghese N."/>
            <person name="Submissions Spin"/>
        </authorList>
    </citation>
    <scope>NUCLEOTIDE SEQUENCE [LARGE SCALE GENOMIC DNA]</scope>
    <source>
        <strain evidence="3">DSM 44815</strain>
    </source>
</reference>
<dbReference type="EMBL" id="LT594323">
    <property type="protein sequence ID" value="SBT41489.1"/>
    <property type="molecule type" value="Genomic_DNA"/>
</dbReference>
<dbReference type="GO" id="GO:0003677">
    <property type="term" value="F:DNA binding"/>
    <property type="evidence" value="ECO:0007669"/>
    <property type="project" value="UniProtKB-KW"/>
</dbReference>
<evidence type="ECO:0000259" key="1">
    <source>
        <dbReference type="PROSITE" id="PS50995"/>
    </source>
</evidence>
<sequence>MSERDPVDEHVDRWRPVLPDLDPDVEGAVVRMSLLTRHLRAVKERTLAELDLQEKEFGTLHALAGRGGRAAPSDIAGDLRMAPASITARVDALVRRGFVRRIPSTVDRRRIDVELTDAGRAYWRRAIGVVGDEEQRVLGALSADERQLLSDLLRRVTLAAQRPAGDAGVPG</sequence>
<protein>
    <submittedName>
        <fullName evidence="2">DNA-binding transcriptional regulator, MarR family</fullName>
    </submittedName>
</protein>
<dbReference type="PRINTS" id="PR00598">
    <property type="entry name" value="HTHMARR"/>
</dbReference>
<dbReference type="InterPro" id="IPR036390">
    <property type="entry name" value="WH_DNA-bd_sf"/>
</dbReference>
<dbReference type="SUPFAM" id="SSF46785">
    <property type="entry name" value="Winged helix' DNA-binding domain"/>
    <property type="match status" value="1"/>
</dbReference>
<keyword evidence="3" id="KW-1185">Reference proteome</keyword>
<keyword evidence="2" id="KW-0238">DNA-binding</keyword>
<evidence type="ECO:0000313" key="3">
    <source>
        <dbReference type="Proteomes" id="UP000199385"/>
    </source>
</evidence>
<dbReference type="PANTHER" id="PTHR33164:SF104">
    <property type="entry name" value="TRANSCRIPTIONAL REGULATORY PROTEIN"/>
    <property type="match status" value="1"/>
</dbReference>
<dbReference type="InterPro" id="IPR036388">
    <property type="entry name" value="WH-like_DNA-bd_sf"/>
</dbReference>
<dbReference type="GO" id="GO:0003700">
    <property type="term" value="F:DNA-binding transcription factor activity"/>
    <property type="evidence" value="ECO:0007669"/>
    <property type="project" value="InterPro"/>
</dbReference>
<dbReference type="PATRIC" id="fig|261654.4.peg.1674"/>
<gene>
    <name evidence="2" type="ORF">GA0070611_1647</name>
</gene>
<dbReference type="PANTHER" id="PTHR33164">
    <property type="entry name" value="TRANSCRIPTIONAL REGULATOR, MARR FAMILY"/>
    <property type="match status" value="1"/>
</dbReference>
<dbReference type="Gene3D" id="1.10.10.10">
    <property type="entry name" value="Winged helix-like DNA-binding domain superfamily/Winged helix DNA-binding domain"/>
    <property type="match status" value="1"/>
</dbReference>
<name>A0A1A8ZCC7_9ACTN</name>
<dbReference type="InterPro" id="IPR000835">
    <property type="entry name" value="HTH_MarR-typ"/>
</dbReference>